<dbReference type="Pfam" id="PF00487">
    <property type="entry name" value="FA_desaturase"/>
    <property type="match status" value="1"/>
</dbReference>
<evidence type="ECO:0000313" key="3">
    <source>
        <dbReference type="EMBL" id="MBZ6153455.1"/>
    </source>
</evidence>
<dbReference type="Proteomes" id="UP000758701">
    <property type="component" value="Unassembled WGS sequence"/>
</dbReference>
<dbReference type="GO" id="GO:0016491">
    <property type="term" value="F:oxidoreductase activity"/>
    <property type="evidence" value="ECO:0007669"/>
    <property type="project" value="UniProtKB-KW"/>
</dbReference>
<keyword evidence="3" id="KW-0560">Oxidoreductase</keyword>
<name>A0ABS7W677_STROV</name>
<reference evidence="3 4" key="1">
    <citation type="submission" date="2021-06" db="EMBL/GenBank/DDBJ databases">
        <title>Ecological speciation of a Streptomyces species isolated from different habitats and geographic origins.</title>
        <authorList>
            <person name="Wang J."/>
        </authorList>
    </citation>
    <scope>NUCLEOTIDE SEQUENCE [LARGE SCALE GENOMIC DNA]</scope>
    <source>
        <strain evidence="3 4">FXJ8.012</strain>
    </source>
</reference>
<proteinExistence type="predicted"/>
<dbReference type="InterPro" id="IPR005804">
    <property type="entry name" value="FA_desaturase_dom"/>
</dbReference>
<feature type="domain" description="Fatty acid desaturase" evidence="2">
    <location>
        <begin position="74"/>
        <end position="313"/>
    </location>
</feature>
<evidence type="ECO:0000313" key="4">
    <source>
        <dbReference type="Proteomes" id="UP000758701"/>
    </source>
</evidence>
<feature type="compositionally biased region" description="Polar residues" evidence="1">
    <location>
        <begin position="371"/>
        <end position="380"/>
    </location>
</feature>
<feature type="compositionally biased region" description="Basic and acidic residues" evidence="1">
    <location>
        <begin position="354"/>
        <end position="370"/>
    </location>
</feature>
<accession>A0ABS7W677</accession>
<feature type="region of interest" description="Disordered" evidence="1">
    <location>
        <begin position="336"/>
        <end position="380"/>
    </location>
</feature>
<organism evidence="3 4">
    <name type="scientific">Streptomyces olivaceus</name>
    <dbReference type="NCBI Taxonomy" id="47716"/>
    <lineage>
        <taxon>Bacteria</taxon>
        <taxon>Bacillati</taxon>
        <taxon>Actinomycetota</taxon>
        <taxon>Actinomycetes</taxon>
        <taxon>Kitasatosporales</taxon>
        <taxon>Streptomycetaceae</taxon>
        <taxon>Streptomyces</taxon>
    </lineage>
</organism>
<gene>
    <name evidence="3" type="ORF">KVH32_20170</name>
</gene>
<protein>
    <submittedName>
        <fullName evidence="3">Fatty acid desaturase</fullName>
        <ecNumber evidence="3">1.14.19.-</ecNumber>
    </submittedName>
</protein>
<dbReference type="EMBL" id="JAHSTP010000007">
    <property type="protein sequence ID" value="MBZ6153455.1"/>
    <property type="molecule type" value="Genomic_DNA"/>
</dbReference>
<comment type="caution">
    <text evidence="3">The sequence shown here is derived from an EMBL/GenBank/DDBJ whole genome shotgun (WGS) entry which is preliminary data.</text>
</comment>
<evidence type="ECO:0000259" key="2">
    <source>
        <dbReference type="Pfam" id="PF00487"/>
    </source>
</evidence>
<keyword evidence="4" id="KW-1185">Reference proteome</keyword>
<evidence type="ECO:0000256" key="1">
    <source>
        <dbReference type="SAM" id="MobiDB-lite"/>
    </source>
</evidence>
<dbReference type="EC" id="1.14.19.-" evidence="3"/>
<sequence length="380" mass="41101">MSTGLAVIVVGIALRQADRWWFSPVRGRHRPDSLRSVMTLQRERLNDVTPVLVLLGHWLELAGWSAVAVHGGAWGCAGAALAGAVKFRHLQEVSHFAVHGVLARGSRLNALLAEAAVHLPLGFVPVAVRRRRHVREHHPNATVTGADPNLAELRCAGLRAGATTTRCVLAMVHPLTPAGLSDTVRGMCAPGRESGAGRLRAAGPVAMTAAAAGCFGWEAAVFVFVLPRLLLYPQLAWMSLLVEHRWFDPEPVIGPPVAVEAGRCLRLYPHNATLALLTRGTWLPYGDLYHFAHSAHPAVRWNYLPALERSLRGPAYRPRALLLGASAVLRRHRRALASASSTPTTPCVPAARTNARDGATEPAPRWERQLSSRTPSSPPR</sequence>